<keyword evidence="7" id="KW-1185">Reference proteome</keyword>
<keyword evidence="3" id="KW-1133">Transmembrane helix</keyword>
<protein>
    <submittedName>
        <fullName evidence="6">Uncharacterized protein</fullName>
    </submittedName>
</protein>
<gene>
    <name evidence="6" type="ORF">LARSCL_LOCUS16854</name>
</gene>
<dbReference type="InterPro" id="IPR031283">
    <property type="entry name" value="AMIGO"/>
</dbReference>
<evidence type="ECO:0000313" key="7">
    <source>
        <dbReference type="Proteomes" id="UP001497382"/>
    </source>
</evidence>
<sequence length="207" mass="24119">MEVIMLNGVRVVRGVQWEQFAGIQKLRRLKLMYSTVRSLDRSFRDNAPRQLEELDIYNCSTESLDDQAFSLLTNMLEFSLEYGKVREVKRSMFPNPAKVRSIFLGSNRIETLPEDIFINMPDLKNILLHSNRISQINENTFKPIFPRLTWFKVNGNPIDCHCSIRWIVTVDKPNLAWQKFQGDCIQPRELAGRPLRDLKTSDFAHCG</sequence>
<dbReference type="Pfam" id="PF13855">
    <property type="entry name" value="LRR_8"/>
    <property type="match status" value="1"/>
</dbReference>
<dbReference type="AlphaFoldDB" id="A0AAV2B713"/>
<evidence type="ECO:0000256" key="5">
    <source>
        <dbReference type="ARBA" id="ARBA00023180"/>
    </source>
</evidence>
<evidence type="ECO:0000313" key="6">
    <source>
        <dbReference type="EMBL" id="CAL1291033.1"/>
    </source>
</evidence>
<dbReference type="Proteomes" id="UP001497382">
    <property type="component" value="Unassembled WGS sequence"/>
</dbReference>
<dbReference type="EMBL" id="CAXIEN010000273">
    <property type="protein sequence ID" value="CAL1291033.1"/>
    <property type="molecule type" value="Genomic_DNA"/>
</dbReference>
<evidence type="ECO:0000256" key="4">
    <source>
        <dbReference type="ARBA" id="ARBA00023136"/>
    </source>
</evidence>
<keyword evidence="2" id="KW-0812">Transmembrane</keyword>
<name>A0AAV2B713_9ARAC</name>
<dbReference type="SUPFAM" id="SSF52058">
    <property type="entry name" value="L domain-like"/>
    <property type="match status" value="1"/>
</dbReference>
<evidence type="ECO:0000256" key="1">
    <source>
        <dbReference type="ARBA" id="ARBA00004479"/>
    </source>
</evidence>
<accession>A0AAV2B713</accession>
<keyword evidence="5" id="KW-0325">Glycoprotein</keyword>
<comment type="subcellular location">
    <subcellularLocation>
        <location evidence="1">Membrane</location>
        <topology evidence="1">Single-pass type I membrane protein</topology>
    </subcellularLocation>
</comment>
<evidence type="ECO:0000256" key="2">
    <source>
        <dbReference type="ARBA" id="ARBA00022692"/>
    </source>
</evidence>
<comment type="caution">
    <text evidence="6">The sequence shown here is derived from an EMBL/GenBank/DDBJ whole genome shotgun (WGS) entry which is preliminary data.</text>
</comment>
<dbReference type="Gene3D" id="3.80.10.10">
    <property type="entry name" value="Ribonuclease Inhibitor"/>
    <property type="match status" value="1"/>
</dbReference>
<dbReference type="GO" id="GO:0016020">
    <property type="term" value="C:membrane"/>
    <property type="evidence" value="ECO:0007669"/>
    <property type="project" value="UniProtKB-SubCell"/>
</dbReference>
<dbReference type="InterPro" id="IPR001611">
    <property type="entry name" value="Leu-rich_rpt"/>
</dbReference>
<organism evidence="6 7">
    <name type="scientific">Larinioides sclopetarius</name>
    <dbReference type="NCBI Taxonomy" id="280406"/>
    <lineage>
        <taxon>Eukaryota</taxon>
        <taxon>Metazoa</taxon>
        <taxon>Ecdysozoa</taxon>
        <taxon>Arthropoda</taxon>
        <taxon>Chelicerata</taxon>
        <taxon>Arachnida</taxon>
        <taxon>Araneae</taxon>
        <taxon>Araneomorphae</taxon>
        <taxon>Entelegynae</taxon>
        <taxon>Araneoidea</taxon>
        <taxon>Araneidae</taxon>
        <taxon>Larinioides</taxon>
    </lineage>
</organism>
<keyword evidence="4" id="KW-0472">Membrane</keyword>
<dbReference type="PANTHER" id="PTHR24368">
    <property type="entry name" value="AMPHOTERIN-INDUCED PROTEIN"/>
    <property type="match status" value="1"/>
</dbReference>
<dbReference type="InterPro" id="IPR032675">
    <property type="entry name" value="LRR_dom_sf"/>
</dbReference>
<reference evidence="6 7" key="1">
    <citation type="submission" date="2024-04" db="EMBL/GenBank/DDBJ databases">
        <authorList>
            <person name="Rising A."/>
            <person name="Reimegard J."/>
            <person name="Sonavane S."/>
            <person name="Akerstrom W."/>
            <person name="Nylinder S."/>
            <person name="Hedman E."/>
            <person name="Kallberg Y."/>
        </authorList>
    </citation>
    <scope>NUCLEOTIDE SEQUENCE [LARGE SCALE GENOMIC DNA]</scope>
</reference>
<dbReference type="PANTHER" id="PTHR24368:SF210">
    <property type="entry name" value="SURFACE ANTIGEN BSPA-LIKE"/>
    <property type="match status" value="1"/>
</dbReference>
<proteinExistence type="predicted"/>
<evidence type="ECO:0000256" key="3">
    <source>
        <dbReference type="ARBA" id="ARBA00022989"/>
    </source>
</evidence>